<proteinExistence type="predicted"/>
<dbReference type="Proteomes" id="UP001732720">
    <property type="component" value="Chromosome 15"/>
</dbReference>
<evidence type="ECO:0000313" key="1">
    <source>
        <dbReference type="Proteomes" id="UP001732720"/>
    </source>
</evidence>
<evidence type="ECO:0000313" key="2">
    <source>
        <dbReference type="RefSeq" id="XP_073911614.1"/>
    </source>
</evidence>
<sequence length="286" mass="32394">MDIEERAQPTSVRSKDLGVPQFHRKASSLGAMGVRDTDSAGPSEERAAGSLLATARKGVTMTPITPRGDRDPGWRAPRGHRLVLRKWKSTFQTFRKDVLLTGHSMHPGAQTVFRERICCACHAKFGGHLPVPLAEAALPYWVPLSLRPQKQIPKMARFNVPKATKICLCLCHSFGGCLPMPRGQAVMPYWVPRALRSWKKVVKRHQSFKGRQERPLESCSWHRRWRICGDRRLLLKWQHLQALHQDKPLALGRAVHPRAPLLPFSLLILLQAILRAIMAIRQFFGV</sequence>
<keyword evidence="1" id="KW-1185">Reference proteome</keyword>
<gene>
    <name evidence="2" type="primary">C15H16orf95</name>
</gene>
<name>A0AC58L390_CASCN</name>
<accession>A0AC58L390</accession>
<reference evidence="2" key="1">
    <citation type="submission" date="2025-08" db="UniProtKB">
        <authorList>
            <consortium name="RefSeq"/>
        </authorList>
    </citation>
    <scope>IDENTIFICATION</scope>
</reference>
<organism evidence="1 2">
    <name type="scientific">Castor canadensis</name>
    <name type="common">American beaver</name>
    <dbReference type="NCBI Taxonomy" id="51338"/>
    <lineage>
        <taxon>Eukaryota</taxon>
        <taxon>Metazoa</taxon>
        <taxon>Chordata</taxon>
        <taxon>Craniata</taxon>
        <taxon>Vertebrata</taxon>
        <taxon>Euteleostomi</taxon>
        <taxon>Mammalia</taxon>
        <taxon>Eutheria</taxon>
        <taxon>Euarchontoglires</taxon>
        <taxon>Glires</taxon>
        <taxon>Rodentia</taxon>
        <taxon>Castorimorpha</taxon>
        <taxon>Castoridae</taxon>
        <taxon>Castor</taxon>
    </lineage>
</organism>
<protein>
    <submittedName>
        <fullName evidence="2">Uncharacterized protein C16orf95 homolog isoform X1</fullName>
    </submittedName>
</protein>
<dbReference type="RefSeq" id="XP_073911614.1">
    <property type="nucleotide sequence ID" value="XM_074055513.1"/>
</dbReference>